<dbReference type="PRINTS" id="PR01490">
    <property type="entry name" value="RTXTOXIND"/>
</dbReference>
<evidence type="ECO:0000313" key="4">
    <source>
        <dbReference type="Proteomes" id="UP000516057"/>
    </source>
</evidence>
<dbReference type="RefSeq" id="WP_187735029.1">
    <property type="nucleotide sequence ID" value="NZ_CP060790.1"/>
</dbReference>
<dbReference type="PANTHER" id="PTHR30438">
    <property type="entry name" value="36 KDA ANTIGEN-RELATED"/>
    <property type="match status" value="1"/>
</dbReference>
<sequence length="357" mass="38040">MNATLQTTLIRTALAVAVAAAGYYAWSRMQPTGPGEGFASGNGRIEATEIDVATKLAGRVEDITAREGDFVKAGQPLARMQIRSLEAQRDEARAQRQQALNATASADAQVAVRESDKMAAQALVAQRESELDAAQRRLARSETLSREGASSAQELDDDRARVRSIQAAVGAARAQVAAAQAAIEAARAQRVGSRSAVAAVEATIARIESEIQDSQLTAPRDGRVQFRVAQPGEVLGGGGKVLNLVDLSDVYMTFFLPETVAGKVALGSEARIVLDAAPAYVIPAKVSFVASTAQFTPKTVETASERQKLMFRVKAQIDPQLLQKHLTQVKTGLPGVAWVKTDSQKEWPAALQVKLPE</sequence>
<dbReference type="AlphaFoldDB" id="A0A7H0HBW8"/>
<proteinExistence type="predicted"/>
<dbReference type="EMBL" id="CP060790">
    <property type="protein sequence ID" value="QNP58034.1"/>
    <property type="molecule type" value="Genomic_DNA"/>
</dbReference>
<dbReference type="GO" id="GO:0005886">
    <property type="term" value="C:plasma membrane"/>
    <property type="evidence" value="ECO:0007669"/>
    <property type="project" value="TreeGrafter"/>
</dbReference>
<dbReference type="Gene3D" id="2.40.30.170">
    <property type="match status" value="1"/>
</dbReference>
<keyword evidence="1" id="KW-0175">Coiled coil</keyword>
<feature type="coiled-coil region" evidence="1">
    <location>
        <begin position="169"/>
        <end position="217"/>
    </location>
</feature>
<organism evidence="3 4">
    <name type="scientific">Paenacidovorax monticola</name>
    <dbReference type="NCBI Taxonomy" id="1926868"/>
    <lineage>
        <taxon>Bacteria</taxon>
        <taxon>Pseudomonadati</taxon>
        <taxon>Pseudomonadota</taxon>
        <taxon>Betaproteobacteria</taxon>
        <taxon>Burkholderiales</taxon>
        <taxon>Comamonadaceae</taxon>
        <taxon>Paenacidovorax</taxon>
    </lineage>
</organism>
<evidence type="ECO:0000259" key="2">
    <source>
        <dbReference type="Pfam" id="PF25876"/>
    </source>
</evidence>
<evidence type="ECO:0000313" key="3">
    <source>
        <dbReference type="EMBL" id="QNP58034.1"/>
    </source>
</evidence>
<protein>
    <submittedName>
        <fullName evidence="3">HlyD family efflux transporter periplasmic adaptor subunit</fullName>
    </submittedName>
</protein>
<dbReference type="InterPro" id="IPR058624">
    <property type="entry name" value="MdtA-like_HH"/>
</dbReference>
<feature type="coiled-coil region" evidence="1">
    <location>
        <begin position="82"/>
        <end position="144"/>
    </location>
</feature>
<reference evidence="3 4" key="1">
    <citation type="submission" date="2020-08" db="EMBL/GenBank/DDBJ databases">
        <title>Genome sequence of Acidovorax monticola KACC 19171T.</title>
        <authorList>
            <person name="Hyun D.-W."/>
            <person name="Bae J.-W."/>
        </authorList>
    </citation>
    <scope>NUCLEOTIDE SEQUENCE [LARGE SCALE GENOMIC DNA]</scope>
    <source>
        <strain evidence="3 4">KACC 19171</strain>
    </source>
</reference>
<dbReference type="SUPFAM" id="SSF111369">
    <property type="entry name" value="HlyD-like secretion proteins"/>
    <property type="match status" value="2"/>
</dbReference>
<dbReference type="Gene3D" id="1.10.287.470">
    <property type="entry name" value="Helix hairpin bin"/>
    <property type="match status" value="1"/>
</dbReference>
<dbReference type="KEGG" id="amon:H9L24_13075"/>
<name>A0A7H0HBW8_9BURK</name>
<feature type="domain" description="Multidrug resistance protein MdtA-like alpha-helical hairpin" evidence="2">
    <location>
        <begin position="118"/>
        <end position="181"/>
    </location>
</feature>
<dbReference type="Gene3D" id="2.40.50.100">
    <property type="match status" value="1"/>
</dbReference>
<gene>
    <name evidence="3" type="ORF">H9L24_13075</name>
</gene>
<accession>A0A7H0HBW8</accession>
<dbReference type="Pfam" id="PF25876">
    <property type="entry name" value="HH_MFP_RND"/>
    <property type="match status" value="1"/>
</dbReference>
<dbReference type="Proteomes" id="UP000516057">
    <property type="component" value="Chromosome"/>
</dbReference>
<dbReference type="PANTHER" id="PTHR30438:SF2">
    <property type="entry name" value="MEMBRANE PROTEIN"/>
    <property type="match status" value="1"/>
</dbReference>
<keyword evidence="4" id="KW-1185">Reference proteome</keyword>
<evidence type="ECO:0000256" key="1">
    <source>
        <dbReference type="SAM" id="Coils"/>
    </source>
</evidence>